<proteinExistence type="predicted"/>
<dbReference type="RefSeq" id="WP_317561999.1">
    <property type="nucleotide sequence ID" value="NZ_JAWLIP010000008.1"/>
</dbReference>
<dbReference type="InterPro" id="IPR028087">
    <property type="entry name" value="Tad_N"/>
</dbReference>
<evidence type="ECO:0000256" key="1">
    <source>
        <dbReference type="SAM" id="Phobius"/>
    </source>
</evidence>
<dbReference type="Proteomes" id="UP001185659">
    <property type="component" value="Unassembled WGS sequence"/>
</dbReference>
<comment type="caution">
    <text evidence="3">The sequence shown here is derived from an EMBL/GenBank/DDBJ whole genome shotgun (WGS) entry which is preliminary data.</text>
</comment>
<dbReference type="Pfam" id="PF13400">
    <property type="entry name" value="Tad"/>
    <property type="match status" value="1"/>
</dbReference>
<evidence type="ECO:0000313" key="4">
    <source>
        <dbReference type="Proteomes" id="UP001185659"/>
    </source>
</evidence>
<dbReference type="EMBL" id="JAWLIP010000008">
    <property type="protein sequence ID" value="MDV6227897.1"/>
    <property type="molecule type" value="Genomic_DNA"/>
</dbReference>
<keyword evidence="1" id="KW-0472">Membrane</keyword>
<keyword evidence="1" id="KW-1133">Transmembrane helix</keyword>
<evidence type="ECO:0000259" key="2">
    <source>
        <dbReference type="Pfam" id="PF13400"/>
    </source>
</evidence>
<reference evidence="3 4" key="1">
    <citation type="submission" date="2023-10" db="EMBL/GenBank/DDBJ databases">
        <authorList>
            <person name="Venkata Ramana C."/>
            <person name="Sasikala C."/>
            <person name="Dhurka M."/>
        </authorList>
    </citation>
    <scope>NUCLEOTIDE SEQUENCE [LARGE SCALE GENOMIC DNA]</scope>
    <source>
        <strain evidence="3 4">KCTC 32151</strain>
    </source>
</reference>
<protein>
    <submittedName>
        <fullName evidence="3">TadE/TadG family type IV pilus assembly protein</fullName>
    </submittedName>
</protein>
<feature type="transmembrane region" description="Helical" evidence="1">
    <location>
        <begin position="12"/>
        <end position="32"/>
    </location>
</feature>
<organism evidence="3 4">
    <name type="scientific">Nitratireductor aquimarinus</name>
    <dbReference type="NCBI Taxonomy" id="889300"/>
    <lineage>
        <taxon>Bacteria</taxon>
        <taxon>Pseudomonadati</taxon>
        <taxon>Pseudomonadota</taxon>
        <taxon>Alphaproteobacteria</taxon>
        <taxon>Hyphomicrobiales</taxon>
        <taxon>Phyllobacteriaceae</taxon>
        <taxon>Nitratireductor</taxon>
    </lineage>
</organism>
<keyword evidence="1" id="KW-0812">Transmembrane</keyword>
<accession>A0ABU4ANS0</accession>
<dbReference type="InterPro" id="IPR036465">
    <property type="entry name" value="vWFA_dom_sf"/>
</dbReference>
<dbReference type="SUPFAM" id="SSF53300">
    <property type="entry name" value="vWA-like"/>
    <property type="match status" value="1"/>
</dbReference>
<dbReference type="Gene3D" id="3.40.50.410">
    <property type="entry name" value="von Willebrand factor, type A domain"/>
    <property type="match status" value="2"/>
</dbReference>
<feature type="domain" description="Putative Flp pilus-assembly TadG-like N-terminal" evidence="2">
    <location>
        <begin position="11"/>
        <end position="56"/>
    </location>
</feature>
<keyword evidence="4" id="KW-1185">Reference proteome</keyword>
<name>A0ABU4ANS0_9HYPH</name>
<sequence length="643" mass="70381">MLRNFVHDRRGNFAMMTALMMAPIMGVTALAIDYSQVSRQRQMTLNALDAAGIATARYLTQGATDAEAEAYAKDFFRANLGGVKPENATLLITLPNQNTGGGTLKLEAQLKYAPIFYPVFQKLRGENPGGDTKIDFKAQSEVRLKNTLEVALVLDNSGSMGYTGTGSSEKRLAILKSAAKELVKTIAKEGAQMKQVQKPVQFGVVPFAASVNVGPDNATATWMDTDGRSPIHHENFDWSTMAAFDAEKRVEQSNGIYYKRGENWGAEAGQKVTRFTLYDDIKRVTSTSTDWAYECTRFYSDGSCRRYGWVEKTTRTHGSFASWGGCVEMRPYPLNINDAPADRTRPETLFVPMFAPDETDKSDGNRRPANNNWWDDFTSGSTSAAYDQAYMPKYYDDTYETRAMGMDEGPNASCSTKPITALTDVGSTTGLNKIYTAIDAMEANGATNVTEGLAWGWRVVSGRAPFSEGRPDNETGNDKVVIVLTDGANTYYTPGSVSAQDYSGSYYRYGGNDLAGSRSIYSNYGYVRNRAGNSRLFDGATGASSYDYSNGNYSKAMTSHMSAICENAKSDKIMVMTVALDLDATDANEKKQIDALKTCSSESRTRKDGNGKPVKLFWNATSGDLDDAFKAIGDELSNLRIVG</sequence>
<evidence type="ECO:0000313" key="3">
    <source>
        <dbReference type="EMBL" id="MDV6227897.1"/>
    </source>
</evidence>
<gene>
    <name evidence="3" type="ORF">R2G56_16495</name>
</gene>